<evidence type="ECO:0000313" key="1">
    <source>
        <dbReference type="EMBL" id="QSE87971.1"/>
    </source>
</evidence>
<reference evidence="1 2" key="1">
    <citation type="journal article" date="2021" name="Microbiol. Resour. Announc.">
        <title>Complete Genome Sequences of Two Rhodococcus sp. Strains with Large and Linear Chromosomes, Isolated from Apple Rhizosphere.</title>
        <authorList>
            <person name="Benning S."/>
            <person name="Brugnone N."/>
            <person name="Siani R."/>
            <person name="Kublik S."/>
            <person name="Schloter M."/>
            <person name="Rad V."/>
        </authorList>
    </citation>
    <scope>NUCLEOTIDE SEQUENCE [LARGE SCALE GENOMIC DNA]</scope>
    <source>
        <strain evidence="1 2">R79</strain>
    </source>
</reference>
<gene>
    <name evidence="1" type="ORF">JWS13_04695</name>
</gene>
<geneLocation type="plasmid" evidence="1 2">
    <name>unnamed1</name>
</geneLocation>
<dbReference type="EMBL" id="CP070618">
    <property type="protein sequence ID" value="QSE87971.1"/>
    <property type="molecule type" value="Genomic_DNA"/>
</dbReference>
<keyword evidence="2" id="KW-1185">Reference proteome</keyword>
<reference evidence="1 2" key="2">
    <citation type="journal article" date="2022" name="Arch. Microbiol.">
        <title>Rhodococcus pseudokoreensis sp. nov. isolated from the rhizosphere of young M26 apple rootstocks.</title>
        <authorList>
            <person name="Kampfer P."/>
            <person name="Glaeser S.P."/>
            <person name="Blom J."/>
            <person name="Wolf J."/>
            <person name="Benning S."/>
            <person name="Schloter M."/>
            <person name="Neumann-Schaal M."/>
        </authorList>
    </citation>
    <scope>NUCLEOTIDE SEQUENCE [LARGE SCALE GENOMIC DNA]</scope>
    <source>
        <strain evidence="1 2">R79</strain>
    </source>
</reference>
<sequence>MLVATRWSHHPGKRHLIGDEPVVVITADDDVHHSPDCSMSEEEFEQKLKRAATRKGRRRREIRRLVHVYPTQPRSIATALEIVMPISPRTVMWFGPATGWDGVVERERVVGAEADELADRINKRITEYALDVVVGRVADQKFRALPIPERTPLLVVCGSDGAARDAVMSVPKRLRPRRLDRNIGLSSSKS</sequence>
<dbReference type="RefSeq" id="WP_206004731.1">
    <property type="nucleotide sequence ID" value="NZ_CP070618.1"/>
</dbReference>
<proteinExistence type="predicted"/>
<organism evidence="1 2">
    <name type="scientific">Rhodococcus pseudokoreensis</name>
    <dbReference type="NCBI Taxonomy" id="2811421"/>
    <lineage>
        <taxon>Bacteria</taxon>
        <taxon>Bacillati</taxon>
        <taxon>Actinomycetota</taxon>
        <taxon>Actinomycetes</taxon>
        <taxon>Mycobacteriales</taxon>
        <taxon>Nocardiaceae</taxon>
        <taxon>Rhodococcus</taxon>
    </lineage>
</organism>
<name>A0A974ZRQ5_9NOCA</name>
<dbReference type="Proteomes" id="UP000662986">
    <property type="component" value="Plasmid unnamed1"/>
</dbReference>
<keyword evidence="1" id="KW-0614">Plasmid</keyword>
<evidence type="ECO:0000313" key="2">
    <source>
        <dbReference type="Proteomes" id="UP000662986"/>
    </source>
</evidence>
<protein>
    <submittedName>
        <fullName evidence="1">Uncharacterized protein</fullName>
    </submittedName>
</protein>
<accession>A0A974ZRQ5</accession>